<dbReference type="Pfam" id="PF08784">
    <property type="entry name" value="RPA_C"/>
    <property type="match status" value="1"/>
</dbReference>
<dbReference type="Gene3D" id="2.40.50.140">
    <property type="entry name" value="Nucleic acid-binding proteins"/>
    <property type="match status" value="1"/>
</dbReference>
<sequence length="253" mass="28163">MDPWVANGDGGGFFGANEGESSTVAAPRQQFMCPVTVRQVLDAPEKGLKVGPLTATMVSLCGIVSDIEGTSLTIKFCLSDDTGIIDCVEWIETNDRTVVRHATDLEQNKYYHIYGCIKFTQGEKKIMVFHLEKVRSLNEVTVFMLEVLSASEYALRSSEKEYKHQAAANAFDQSSFSNSTFNSGIQSTKDKMTLIQRTILDAITGVQNPVGWSRFDTKITKKYSEKEILNTLEQLVSEGHIYTTIDDDHYSST</sequence>
<keyword evidence="3" id="KW-0238">DNA-binding</keyword>
<organism evidence="6 7">
    <name type="scientific">Polyplax serrata</name>
    <name type="common">Common mouse louse</name>
    <dbReference type="NCBI Taxonomy" id="468196"/>
    <lineage>
        <taxon>Eukaryota</taxon>
        <taxon>Metazoa</taxon>
        <taxon>Ecdysozoa</taxon>
        <taxon>Arthropoda</taxon>
        <taxon>Hexapoda</taxon>
        <taxon>Insecta</taxon>
        <taxon>Pterygota</taxon>
        <taxon>Neoptera</taxon>
        <taxon>Paraneoptera</taxon>
        <taxon>Psocodea</taxon>
        <taxon>Troctomorpha</taxon>
        <taxon>Phthiraptera</taxon>
        <taxon>Anoplura</taxon>
        <taxon>Polyplacidae</taxon>
        <taxon>Polyplax</taxon>
    </lineage>
</organism>
<evidence type="ECO:0000259" key="5">
    <source>
        <dbReference type="Pfam" id="PF08784"/>
    </source>
</evidence>
<evidence type="ECO:0000313" key="7">
    <source>
        <dbReference type="Proteomes" id="UP001359485"/>
    </source>
</evidence>
<dbReference type="InterPro" id="IPR036388">
    <property type="entry name" value="WH-like_DNA-bd_sf"/>
</dbReference>
<dbReference type="InterPro" id="IPR040260">
    <property type="entry name" value="RFA2-like"/>
</dbReference>
<evidence type="ECO:0000313" key="6">
    <source>
        <dbReference type="EMBL" id="KAK6618946.1"/>
    </source>
</evidence>
<accession>A0ABR1AG63</accession>
<dbReference type="Proteomes" id="UP001359485">
    <property type="component" value="Unassembled WGS sequence"/>
</dbReference>
<protein>
    <recommendedName>
        <fullName evidence="5">Replication protein A C-terminal domain-containing protein</fullName>
    </recommendedName>
</protein>
<keyword evidence="7" id="KW-1185">Reference proteome</keyword>
<evidence type="ECO:0000256" key="3">
    <source>
        <dbReference type="ARBA" id="ARBA00023125"/>
    </source>
</evidence>
<proteinExistence type="inferred from homology"/>
<comment type="subcellular location">
    <subcellularLocation>
        <location evidence="1">Nucleus</location>
    </subcellularLocation>
</comment>
<comment type="similarity">
    <text evidence="2">Belongs to the replication factor A protein 2 family.</text>
</comment>
<dbReference type="InterPro" id="IPR014892">
    <property type="entry name" value="RPA_C"/>
</dbReference>
<dbReference type="InterPro" id="IPR012340">
    <property type="entry name" value="NA-bd_OB-fold"/>
</dbReference>
<reference evidence="6 7" key="1">
    <citation type="submission" date="2023-09" db="EMBL/GenBank/DDBJ databases">
        <title>Genomes of two closely related lineages of the louse Polyplax serrata with different host specificities.</title>
        <authorList>
            <person name="Martinu J."/>
            <person name="Tarabai H."/>
            <person name="Stefka J."/>
            <person name="Hypsa V."/>
        </authorList>
    </citation>
    <scope>NUCLEOTIDE SEQUENCE [LARGE SCALE GENOMIC DNA]</scope>
    <source>
        <strain evidence="6">98ZLc_SE</strain>
    </source>
</reference>
<dbReference type="PANTHER" id="PTHR13989">
    <property type="entry name" value="REPLICATION PROTEIN A-RELATED"/>
    <property type="match status" value="1"/>
</dbReference>
<feature type="domain" description="Replication protein A C-terminal" evidence="5">
    <location>
        <begin position="167"/>
        <end position="248"/>
    </location>
</feature>
<dbReference type="SUPFAM" id="SSF50249">
    <property type="entry name" value="Nucleic acid-binding proteins"/>
    <property type="match status" value="1"/>
</dbReference>
<dbReference type="SUPFAM" id="SSF46785">
    <property type="entry name" value="Winged helix' DNA-binding domain"/>
    <property type="match status" value="1"/>
</dbReference>
<name>A0ABR1AG63_POLSC</name>
<evidence type="ECO:0000256" key="4">
    <source>
        <dbReference type="ARBA" id="ARBA00023242"/>
    </source>
</evidence>
<evidence type="ECO:0000256" key="1">
    <source>
        <dbReference type="ARBA" id="ARBA00004123"/>
    </source>
</evidence>
<gene>
    <name evidence="6" type="ORF">RUM44_003327</name>
</gene>
<evidence type="ECO:0000256" key="2">
    <source>
        <dbReference type="ARBA" id="ARBA00007815"/>
    </source>
</evidence>
<dbReference type="EMBL" id="JAWJWF010000049">
    <property type="protein sequence ID" value="KAK6618946.1"/>
    <property type="molecule type" value="Genomic_DNA"/>
</dbReference>
<dbReference type="PANTHER" id="PTHR13989:SF16">
    <property type="entry name" value="REPLICATION PROTEIN A2"/>
    <property type="match status" value="1"/>
</dbReference>
<keyword evidence="4" id="KW-0539">Nucleus</keyword>
<dbReference type="Gene3D" id="1.10.10.10">
    <property type="entry name" value="Winged helix-like DNA-binding domain superfamily/Winged helix DNA-binding domain"/>
    <property type="match status" value="1"/>
</dbReference>
<comment type="caution">
    <text evidence="6">The sequence shown here is derived from an EMBL/GenBank/DDBJ whole genome shotgun (WGS) entry which is preliminary data.</text>
</comment>
<dbReference type="InterPro" id="IPR036390">
    <property type="entry name" value="WH_DNA-bd_sf"/>
</dbReference>